<gene>
    <name evidence="2" type="ORF">SAMN04488058_1064</name>
</gene>
<dbReference type="AlphaFoldDB" id="A0A1H6XPN6"/>
<evidence type="ECO:0000313" key="3">
    <source>
        <dbReference type="Proteomes" id="UP000199223"/>
    </source>
</evidence>
<dbReference type="EMBL" id="FNZA01000006">
    <property type="protein sequence ID" value="SEJ31048.1"/>
    <property type="molecule type" value="Genomic_DNA"/>
</dbReference>
<evidence type="ECO:0000256" key="1">
    <source>
        <dbReference type="SAM" id="MobiDB-lite"/>
    </source>
</evidence>
<dbReference type="STRING" id="856736.SAMN04488058_1064"/>
<proteinExistence type="predicted"/>
<feature type="compositionally biased region" description="Low complexity" evidence="1">
    <location>
        <begin position="169"/>
        <end position="183"/>
    </location>
</feature>
<organism evidence="2 3">
    <name type="scientific">Deinococcus reticulitermitis</name>
    <dbReference type="NCBI Taxonomy" id="856736"/>
    <lineage>
        <taxon>Bacteria</taxon>
        <taxon>Thermotogati</taxon>
        <taxon>Deinococcota</taxon>
        <taxon>Deinococci</taxon>
        <taxon>Deinococcales</taxon>
        <taxon>Deinococcaceae</taxon>
        <taxon>Deinococcus</taxon>
    </lineage>
</organism>
<evidence type="ECO:0000313" key="2">
    <source>
        <dbReference type="EMBL" id="SEJ31048.1"/>
    </source>
</evidence>
<dbReference type="Proteomes" id="UP000199223">
    <property type="component" value="Unassembled WGS sequence"/>
</dbReference>
<protein>
    <submittedName>
        <fullName evidence="2">Uncharacterized protein</fullName>
    </submittedName>
</protein>
<accession>A0A1H6XPN6</accession>
<name>A0A1H6XPN6_9DEIO</name>
<feature type="region of interest" description="Disordered" evidence="1">
    <location>
        <begin position="159"/>
        <end position="185"/>
    </location>
</feature>
<reference evidence="3" key="1">
    <citation type="submission" date="2016-10" db="EMBL/GenBank/DDBJ databases">
        <authorList>
            <person name="Varghese N."/>
            <person name="Submissions S."/>
        </authorList>
    </citation>
    <scope>NUCLEOTIDE SEQUENCE [LARGE SCALE GENOMIC DNA]</scope>
    <source>
        <strain evidence="3">CGMCC 1.10218</strain>
    </source>
</reference>
<keyword evidence="3" id="KW-1185">Reference proteome</keyword>
<sequence length="653" mass="69530">MLPAPLRFVRWPVLLLVCAWCVTAVAWAQRVGSVNFTVPPGWTVKTDAQLATLTAPGGAAQGLMLVIPDQPVNGEAATWLGTVVRQLSGDGQVTDESEIQRISENRLIKGVEVRTGGRSQFRLYLAVLQEQRATLYVLVAPDAAAIGRFQSAFTGLVNSGSGAPRQAQGTPTPGSGSLTGPRTALPDVKPMNAAQFLASGGDPESSVIPDEFRCYQEKKGDSLTPELTVQILPGGKYRTPFGTGSFTVKKDGSLVKTAWRGGPLDGASGYLSLTNHGQNLDLRDVGEEVLERSLSFECYQRGPLEQLRLLEFKRRTPAPASYPCVSTDGSNQRGGILEILPGGAYRLGGQGGRFSTDFRSDQDDDWSDLAFSGGPLDDQRASYGENAQGLRQLRLSGLKLECRLVVKPTALPRYGAAKAPAPPKGSGGLSGAYAGWWLNPVALMYGGCHMCWEVYVFAPNGYVLTEEPEESLSEADCSRTHPNGLPICEVYLVQGGQIVIGKAKPESFKKSGADLIIGGDTFQPLRKLEGVALRGTFEAQTVVGGSMSTVSGSYQNALTFAPQGRFTRARSGGIVATATTTGTPQGDLLGGVYASSESQNSGTYAFKDYTLTLTYGDGRVERRFAYALPGKDGKLDAELLRIGGESYTLKGGK</sequence>